<evidence type="ECO:0000259" key="7">
    <source>
        <dbReference type="Pfam" id="PF03151"/>
    </source>
</evidence>
<dbReference type="Pfam" id="PF03151">
    <property type="entry name" value="TPT"/>
    <property type="match status" value="1"/>
</dbReference>
<feature type="transmembrane region" description="Helical" evidence="6">
    <location>
        <begin position="296"/>
        <end position="314"/>
    </location>
</feature>
<dbReference type="PANTHER" id="PTHR11132">
    <property type="entry name" value="SOLUTE CARRIER FAMILY 35"/>
    <property type="match status" value="1"/>
</dbReference>
<evidence type="ECO:0000256" key="1">
    <source>
        <dbReference type="ARBA" id="ARBA00004141"/>
    </source>
</evidence>
<keyword evidence="3 6" id="KW-1133">Transmembrane helix</keyword>
<feature type="region of interest" description="Disordered" evidence="5">
    <location>
        <begin position="1"/>
        <end position="38"/>
    </location>
</feature>
<feature type="transmembrane region" description="Helical" evidence="6">
    <location>
        <begin position="386"/>
        <end position="405"/>
    </location>
</feature>
<dbReference type="SUPFAM" id="SSF103481">
    <property type="entry name" value="Multidrug resistance efflux transporter EmrE"/>
    <property type="match status" value="1"/>
</dbReference>
<dbReference type="EMBL" id="HBIZ01029122">
    <property type="protein sequence ID" value="CAE0765903.1"/>
    <property type="molecule type" value="Transcribed_RNA"/>
</dbReference>
<keyword evidence="2 6" id="KW-0812">Transmembrane</keyword>
<dbReference type="GO" id="GO:0016020">
    <property type="term" value="C:membrane"/>
    <property type="evidence" value="ECO:0007669"/>
    <property type="project" value="UniProtKB-SubCell"/>
</dbReference>
<feature type="domain" description="Sugar phosphate transporter" evidence="7">
    <location>
        <begin position="125"/>
        <end position="404"/>
    </location>
</feature>
<evidence type="ECO:0000256" key="6">
    <source>
        <dbReference type="SAM" id="Phobius"/>
    </source>
</evidence>
<keyword evidence="4 6" id="KW-0472">Membrane</keyword>
<dbReference type="InterPro" id="IPR037185">
    <property type="entry name" value="EmrE-like"/>
</dbReference>
<evidence type="ECO:0000313" key="8">
    <source>
        <dbReference type="EMBL" id="CAE0765903.1"/>
    </source>
</evidence>
<feature type="transmembrane region" description="Helical" evidence="6">
    <location>
        <begin position="202"/>
        <end position="226"/>
    </location>
</feature>
<protein>
    <recommendedName>
        <fullName evidence="7">Sugar phosphate transporter domain-containing protein</fullName>
    </recommendedName>
</protein>
<evidence type="ECO:0000256" key="4">
    <source>
        <dbReference type="ARBA" id="ARBA00023136"/>
    </source>
</evidence>
<evidence type="ECO:0000256" key="3">
    <source>
        <dbReference type="ARBA" id="ARBA00022989"/>
    </source>
</evidence>
<dbReference type="AlphaFoldDB" id="A0A7S4F0V6"/>
<accession>A0A7S4F0V6</accession>
<name>A0A7S4F0V6_CHRCT</name>
<evidence type="ECO:0000256" key="5">
    <source>
        <dbReference type="SAM" id="MobiDB-lite"/>
    </source>
</evidence>
<comment type="subcellular location">
    <subcellularLocation>
        <location evidence="1">Membrane</location>
        <topology evidence="1">Multi-pass membrane protein</topology>
    </subcellularLocation>
</comment>
<gene>
    <name evidence="8" type="ORF">PCAR00345_LOCUS18515</name>
</gene>
<dbReference type="InterPro" id="IPR050186">
    <property type="entry name" value="TPT_transporter"/>
</dbReference>
<feature type="transmembrane region" description="Helical" evidence="6">
    <location>
        <begin position="334"/>
        <end position="353"/>
    </location>
</feature>
<evidence type="ECO:0000256" key="2">
    <source>
        <dbReference type="ARBA" id="ARBA00022692"/>
    </source>
</evidence>
<feature type="transmembrane region" description="Helical" evidence="6">
    <location>
        <begin position="360"/>
        <end position="380"/>
    </location>
</feature>
<sequence>MPAPLSSPLENDDVPSVVGSNAPNGPITPKSANEEERGLLVPAALGEGKRSASTRMAYGAQNGARISEANAECDSSDDTDVVKTASIQRKSSASKVDFDEPEGGSWLVETVITVFHCTLYLLTGPALILANKWIMRDIGFHYPMMVSGMGQLSSSIGAFLVIRVFGLQTLQHAEQVTWSFYLRNMGVIGAANASSLWLGNSVYMYLTVSFVQMLKAFTPGFIVMLLFLMRVETPSRKVVGAVLMICVGTAIASAGEGELDPIGLLLMAGANTSEALRLVLSQNLLNNLKFPAMEGLYYMAPICACWMFGVAAIFEMPTAYRQGDFHLISTHKLLFAVAGGLGFIVNISSFLVIKRTSSVLLKLLGTGRSVGLVLFAAGFLGEHLTVLQVFGYAICLTFFGVYQYLKMNKM</sequence>
<organism evidence="8">
    <name type="scientific">Chrysotila carterae</name>
    <name type="common">Marine alga</name>
    <name type="synonym">Syracosphaera carterae</name>
    <dbReference type="NCBI Taxonomy" id="13221"/>
    <lineage>
        <taxon>Eukaryota</taxon>
        <taxon>Haptista</taxon>
        <taxon>Haptophyta</taxon>
        <taxon>Prymnesiophyceae</taxon>
        <taxon>Isochrysidales</taxon>
        <taxon>Isochrysidaceae</taxon>
        <taxon>Chrysotila</taxon>
    </lineage>
</organism>
<dbReference type="InterPro" id="IPR004853">
    <property type="entry name" value="Sugar_P_trans_dom"/>
</dbReference>
<proteinExistence type="predicted"/>
<feature type="transmembrane region" description="Helical" evidence="6">
    <location>
        <begin position="142"/>
        <end position="162"/>
    </location>
</feature>
<reference evidence="8" key="1">
    <citation type="submission" date="2021-01" db="EMBL/GenBank/DDBJ databases">
        <authorList>
            <person name="Corre E."/>
            <person name="Pelletier E."/>
            <person name="Niang G."/>
            <person name="Scheremetjew M."/>
            <person name="Finn R."/>
            <person name="Kale V."/>
            <person name="Holt S."/>
            <person name="Cochrane G."/>
            <person name="Meng A."/>
            <person name="Brown T."/>
            <person name="Cohen L."/>
        </authorList>
    </citation>
    <scope>NUCLEOTIDE SEQUENCE</scope>
    <source>
        <strain evidence="8">CCMP645</strain>
    </source>
</reference>